<keyword evidence="1" id="KW-1133">Transmembrane helix</keyword>
<name>A0A376BM90_9NEIS</name>
<gene>
    <name evidence="2" type="ORF">NCTC10283_00842</name>
</gene>
<dbReference type="Proteomes" id="UP000254209">
    <property type="component" value="Unassembled WGS sequence"/>
</dbReference>
<accession>A0A376BM90</accession>
<sequence length="103" mass="11950">MDNLLLISLILVFALLLTAAAYFQAACKLSRAENWLPDFADLQDWRKNAALTKRLIRAIAGRERVQYPHLLRVLRRRFSWLLMAASATLVWIIGLFIVYFKNT</sequence>
<evidence type="ECO:0000313" key="2">
    <source>
        <dbReference type="EMBL" id="SSY70733.1"/>
    </source>
</evidence>
<dbReference type="AlphaFoldDB" id="A0A376BM90"/>
<keyword evidence="3" id="KW-1185">Reference proteome</keyword>
<keyword evidence="1" id="KW-0812">Transmembrane</keyword>
<proteinExistence type="predicted"/>
<reference evidence="2 3" key="1">
    <citation type="submission" date="2018-06" db="EMBL/GenBank/DDBJ databases">
        <authorList>
            <consortium name="Pathogen Informatics"/>
            <person name="Doyle S."/>
        </authorList>
    </citation>
    <scope>NUCLEOTIDE SEQUENCE [LARGE SCALE GENOMIC DNA]</scope>
    <source>
        <strain evidence="2 3">NCTC10283</strain>
    </source>
</reference>
<organism evidence="2 3">
    <name type="scientific">Alysiella crassa</name>
    <dbReference type="NCBI Taxonomy" id="153491"/>
    <lineage>
        <taxon>Bacteria</taxon>
        <taxon>Pseudomonadati</taxon>
        <taxon>Pseudomonadota</taxon>
        <taxon>Betaproteobacteria</taxon>
        <taxon>Neisseriales</taxon>
        <taxon>Neisseriaceae</taxon>
        <taxon>Alysiella</taxon>
    </lineage>
</organism>
<evidence type="ECO:0000256" key="1">
    <source>
        <dbReference type="SAM" id="Phobius"/>
    </source>
</evidence>
<evidence type="ECO:0000313" key="3">
    <source>
        <dbReference type="Proteomes" id="UP000254209"/>
    </source>
</evidence>
<keyword evidence="1" id="KW-0472">Membrane</keyword>
<evidence type="ECO:0008006" key="4">
    <source>
        <dbReference type="Google" id="ProtNLM"/>
    </source>
</evidence>
<protein>
    <recommendedName>
        <fullName evidence="4">Universal stress protein B</fullName>
    </recommendedName>
</protein>
<dbReference type="RefSeq" id="WP_051968675.1">
    <property type="nucleotide sequence ID" value="NZ_CP091519.2"/>
</dbReference>
<dbReference type="EMBL" id="UFSO01000002">
    <property type="protein sequence ID" value="SSY70733.1"/>
    <property type="molecule type" value="Genomic_DNA"/>
</dbReference>
<dbReference type="STRING" id="1120980.GCA_000745955_01222"/>
<feature type="transmembrane region" description="Helical" evidence="1">
    <location>
        <begin position="78"/>
        <end position="100"/>
    </location>
</feature>